<organism evidence="3 4">
    <name type="scientific">Clostridium grantii DSM 8605</name>
    <dbReference type="NCBI Taxonomy" id="1121316"/>
    <lineage>
        <taxon>Bacteria</taxon>
        <taxon>Bacillati</taxon>
        <taxon>Bacillota</taxon>
        <taxon>Clostridia</taxon>
        <taxon>Eubacteriales</taxon>
        <taxon>Clostridiaceae</taxon>
        <taxon>Clostridium</taxon>
    </lineage>
</organism>
<keyword evidence="3" id="KW-0032">Aminotransferase</keyword>
<evidence type="ECO:0000313" key="3">
    <source>
        <dbReference type="EMBL" id="SHH38313.1"/>
    </source>
</evidence>
<reference evidence="3 4" key="1">
    <citation type="submission" date="2016-11" db="EMBL/GenBank/DDBJ databases">
        <authorList>
            <person name="Jaros S."/>
            <person name="Januszkiewicz K."/>
            <person name="Wedrychowicz H."/>
        </authorList>
    </citation>
    <scope>NUCLEOTIDE SEQUENCE [LARGE SCALE GENOMIC DNA]</scope>
    <source>
        <strain evidence="3 4">DSM 8605</strain>
    </source>
</reference>
<protein>
    <submittedName>
        <fullName evidence="3">Branched-chain amino acid aminotransferase</fullName>
    </submittedName>
</protein>
<dbReference type="SUPFAM" id="SSF56752">
    <property type="entry name" value="D-aminoacid aminotransferase-like PLP-dependent enzymes"/>
    <property type="match status" value="1"/>
</dbReference>
<sequence length="273" mass="32150">MEEYIGTSYLYNDEAVTIKEFDVTNVLMENSIYEVFRVMNGVPLFIEQHFKRLKKSFELIDEKINFSLRKLKSMVKKLCDENNIFFGNVKLVCNIAGEKKFFLYFIKTNYPSRELYEQGVKTCSFNLERDNPNAKLVKGNYKKLVQETKIEKNVFELILVDNHGFITEGSISNTFMIKDNKVITALNEKVLKGITRDYVFEICRENNIEIIEMNFHISEIEQLNAMFITGTSPKILPIQSLDYKKYSTTDKILRLIMNEYDKKINEYIKNYTI</sequence>
<dbReference type="InterPro" id="IPR036038">
    <property type="entry name" value="Aminotransferase-like"/>
</dbReference>
<dbReference type="PANTHER" id="PTHR42743">
    <property type="entry name" value="AMINO-ACID AMINOTRANSFERASE"/>
    <property type="match status" value="1"/>
</dbReference>
<dbReference type="Pfam" id="PF01063">
    <property type="entry name" value="Aminotran_4"/>
    <property type="match status" value="1"/>
</dbReference>
<dbReference type="InterPro" id="IPR001544">
    <property type="entry name" value="Aminotrans_IV"/>
</dbReference>
<dbReference type="GO" id="GO:0046394">
    <property type="term" value="P:carboxylic acid biosynthetic process"/>
    <property type="evidence" value="ECO:0007669"/>
    <property type="project" value="UniProtKB-ARBA"/>
</dbReference>
<proteinExistence type="inferred from homology"/>
<name>A0A1M5SK79_9CLOT</name>
<dbReference type="OrthoDB" id="9805628at2"/>
<evidence type="ECO:0000256" key="2">
    <source>
        <dbReference type="ARBA" id="ARBA00009320"/>
    </source>
</evidence>
<dbReference type="RefSeq" id="WP_073337284.1">
    <property type="nucleotide sequence ID" value="NZ_FQXM01000004.1"/>
</dbReference>
<dbReference type="Gene3D" id="3.30.470.10">
    <property type="match status" value="1"/>
</dbReference>
<keyword evidence="4" id="KW-1185">Reference proteome</keyword>
<dbReference type="Proteomes" id="UP000184447">
    <property type="component" value="Unassembled WGS sequence"/>
</dbReference>
<dbReference type="EMBL" id="FQXM01000004">
    <property type="protein sequence ID" value="SHH38313.1"/>
    <property type="molecule type" value="Genomic_DNA"/>
</dbReference>
<dbReference type="InterPro" id="IPR043131">
    <property type="entry name" value="BCAT-like_N"/>
</dbReference>
<dbReference type="InterPro" id="IPR050571">
    <property type="entry name" value="Class-IV_PLP-Dep_Aminotrnsfr"/>
</dbReference>
<comment type="similarity">
    <text evidence="2">Belongs to the class-IV pyridoxal-phosphate-dependent aminotransferase family.</text>
</comment>
<gene>
    <name evidence="3" type="ORF">SAMN02745207_00956</name>
</gene>
<dbReference type="Gene3D" id="3.20.10.10">
    <property type="entry name" value="D-amino Acid Aminotransferase, subunit A, domain 2"/>
    <property type="match status" value="1"/>
</dbReference>
<dbReference type="InterPro" id="IPR043132">
    <property type="entry name" value="BCAT-like_C"/>
</dbReference>
<comment type="cofactor">
    <cofactor evidence="1">
        <name>pyridoxal 5'-phosphate</name>
        <dbReference type="ChEBI" id="CHEBI:597326"/>
    </cofactor>
</comment>
<dbReference type="STRING" id="1121316.SAMN02745207_00956"/>
<dbReference type="GO" id="GO:0005829">
    <property type="term" value="C:cytosol"/>
    <property type="evidence" value="ECO:0007669"/>
    <property type="project" value="TreeGrafter"/>
</dbReference>
<dbReference type="PANTHER" id="PTHR42743:SF11">
    <property type="entry name" value="AMINODEOXYCHORISMATE LYASE"/>
    <property type="match status" value="1"/>
</dbReference>
<dbReference type="GO" id="GO:0008483">
    <property type="term" value="F:transaminase activity"/>
    <property type="evidence" value="ECO:0007669"/>
    <property type="project" value="UniProtKB-KW"/>
</dbReference>
<evidence type="ECO:0000256" key="1">
    <source>
        <dbReference type="ARBA" id="ARBA00001933"/>
    </source>
</evidence>
<evidence type="ECO:0000313" key="4">
    <source>
        <dbReference type="Proteomes" id="UP000184447"/>
    </source>
</evidence>
<keyword evidence="3" id="KW-0808">Transferase</keyword>
<dbReference type="CDD" id="cd00449">
    <property type="entry name" value="PLPDE_IV"/>
    <property type="match status" value="1"/>
</dbReference>
<dbReference type="AlphaFoldDB" id="A0A1M5SK79"/>
<accession>A0A1M5SK79</accession>